<protein>
    <submittedName>
        <fullName evidence="1">Ubiquinone biosynthesis protein COQ4</fullName>
    </submittedName>
</protein>
<dbReference type="Proteomes" id="UP000244013">
    <property type="component" value="Unassembled WGS sequence"/>
</dbReference>
<dbReference type="GeneID" id="91004212"/>
<gene>
    <name evidence="1" type="ORF">C8J25_101107</name>
</gene>
<reference evidence="1 2" key="1">
    <citation type="submission" date="2018-04" db="EMBL/GenBank/DDBJ databases">
        <title>Genomic Encyclopedia of Type Strains, Phase III (KMG-III): the genomes of soil and plant-associated and newly described type strains.</title>
        <authorList>
            <person name="Whitman W."/>
        </authorList>
    </citation>
    <scope>NUCLEOTIDE SEQUENCE [LARGE SCALE GENOMIC DNA]</scope>
    <source>
        <strain evidence="1 2">MA-olki</strain>
    </source>
</reference>
<sequence length="269" mass="29266">MAKLPPFPGTTGRRDWRTAFDAIKKLLANGDDTTQVFRIMRALNVGNAPMNYARLIATEQGGRIAYDRVELAQRFSDPAFVASFAPGTVGAAYRNFLETTGYSADGLVEVSRLVPSEDDLAHPYAWFGRRVRDTHDIWHVLTGYKADESMGEAALVAFSYAQVGGLGWALIGSAAALKSMRVTGSRLFAKAVWEGYRNGRKAKWVSGEDYLELLHEPLEAARERLGIVTPVAYLRAQRELGPALASYLSTQKAATAAAAPASVPERIAA</sequence>
<name>A0A2T5UAS4_9SPHN</name>
<comment type="caution">
    <text evidence="1">The sequence shown here is derived from an EMBL/GenBank/DDBJ whole genome shotgun (WGS) entry which is preliminary data.</text>
</comment>
<dbReference type="InterPro" id="IPR007715">
    <property type="entry name" value="Coq4"/>
</dbReference>
<keyword evidence="1" id="KW-0830">Ubiquinone</keyword>
<accession>A0A2T5UAS4</accession>
<organism evidence="1 2">
    <name type="scientific">Sphingomonas faeni</name>
    <dbReference type="NCBI Taxonomy" id="185950"/>
    <lineage>
        <taxon>Bacteria</taxon>
        <taxon>Pseudomonadati</taxon>
        <taxon>Pseudomonadota</taxon>
        <taxon>Alphaproteobacteria</taxon>
        <taxon>Sphingomonadales</taxon>
        <taxon>Sphingomonadaceae</taxon>
        <taxon>Sphingomonas</taxon>
    </lineage>
</organism>
<proteinExistence type="predicted"/>
<dbReference type="OrthoDB" id="9775927at2"/>
<dbReference type="EMBL" id="QAYE01000001">
    <property type="protein sequence ID" value="PTW48610.1"/>
    <property type="molecule type" value="Genomic_DNA"/>
</dbReference>
<dbReference type="RefSeq" id="WP_107951827.1">
    <property type="nucleotide sequence ID" value="NZ_QAYE01000001.1"/>
</dbReference>
<dbReference type="PANTHER" id="PTHR12922:SF7">
    <property type="entry name" value="UBIQUINONE BIOSYNTHESIS PROTEIN COQ4 HOMOLOG, MITOCHONDRIAL"/>
    <property type="match status" value="1"/>
</dbReference>
<dbReference type="Pfam" id="PF05019">
    <property type="entry name" value="Coq4"/>
    <property type="match status" value="1"/>
</dbReference>
<dbReference type="AlphaFoldDB" id="A0A2T5UAS4"/>
<evidence type="ECO:0000313" key="2">
    <source>
        <dbReference type="Proteomes" id="UP000244013"/>
    </source>
</evidence>
<evidence type="ECO:0000313" key="1">
    <source>
        <dbReference type="EMBL" id="PTW48610.1"/>
    </source>
</evidence>
<dbReference type="PANTHER" id="PTHR12922">
    <property type="entry name" value="UBIQUINONE BIOSYNTHESIS PROTEIN"/>
    <property type="match status" value="1"/>
</dbReference>
<dbReference type="GO" id="GO:0006744">
    <property type="term" value="P:ubiquinone biosynthetic process"/>
    <property type="evidence" value="ECO:0007669"/>
    <property type="project" value="InterPro"/>
</dbReference>